<protein>
    <submittedName>
        <fullName evidence="1">DUF2284 domain-containing protein</fullName>
    </submittedName>
</protein>
<gene>
    <name evidence="1" type="ORF">IAA64_09090</name>
</gene>
<dbReference type="EMBL" id="DVOT01000161">
    <property type="protein sequence ID" value="HIV28113.1"/>
    <property type="molecule type" value="Genomic_DNA"/>
</dbReference>
<dbReference type="AlphaFoldDB" id="A0A9D1P7N5"/>
<evidence type="ECO:0000313" key="2">
    <source>
        <dbReference type="Proteomes" id="UP000886884"/>
    </source>
</evidence>
<sequence>MAMATLETLEHILVEAGVYQYGRVDTANIRFLQEVRGMCEANTCRQYGKTWACPPAIGTVEECRARVQQYDAMLVFSVKCDLEDSFDYEGMVEGGKRFKRIARAIQQAVSRELDDYLLLSNEGCDQCKECTYPNAPCRFPEKTHGALEGYGILVSELAGQAGIRYINGANTVTYFGGLAYHSQRA</sequence>
<reference evidence="1" key="1">
    <citation type="submission" date="2020-10" db="EMBL/GenBank/DDBJ databases">
        <authorList>
            <person name="Gilroy R."/>
        </authorList>
    </citation>
    <scope>NUCLEOTIDE SEQUENCE</scope>
    <source>
        <strain evidence="1">CHK183-6373</strain>
    </source>
</reference>
<comment type="caution">
    <text evidence="1">The sequence shown here is derived from an EMBL/GenBank/DDBJ whole genome shotgun (WGS) entry which is preliminary data.</text>
</comment>
<dbReference type="Proteomes" id="UP000886884">
    <property type="component" value="Unassembled WGS sequence"/>
</dbReference>
<name>A0A9D1P7N5_9FIRM</name>
<dbReference type="InterPro" id="IPR019271">
    <property type="entry name" value="DUF2284_metal-binding"/>
</dbReference>
<reference evidence="1" key="2">
    <citation type="journal article" date="2021" name="PeerJ">
        <title>Extensive microbial diversity within the chicken gut microbiome revealed by metagenomics and culture.</title>
        <authorList>
            <person name="Gilroy R."/>
            <person name="Ravi A."/>
            <person name="Getino M."/>
            <person name="Pursley I."/>
            <person name="Horton D.L."/>
            <person name="Alikhan N.F."/>
            <person name="Baker D."/>
            <person name="Gharbi K."/>
            <person name="Hall N."/>
            <person name="Watson M."/>
            <person name="Adriaenssens E.M."/>
            <person name="Foster-Nyarko E."/>
            <person name="Jarju S."/>
            <person name="Secka A."/>
            <person name="Antonio M."/>
            <person name="Oren A."/>
            <person name="Chaudhuri R.R."/>
            <person name="La Ragione R."/>
            <person name="Hildebrand F."/>
            <person name="Pallen M.J."/>
        </authorList>
    </citation>
    <scope>NUCLEOTIDE SEQUENCE</scope>
    <source>
        <strain evidence="1">CHK183-6373</strain>
    </source>
</reference>
<organism evidence="1 2">
    <name type="scientific">Candidatus Ornithocaccomicrobium faecavium</name>
    <dbReference type="NCBI Taxonomy" id="2840890"/>
    <lineage>
        <taxon>Bacteria</taxon>
        <taxon>Bacillati</taxon>
        <taxon>Bacillota</taxon>
        <taxon>Clostridia</taxon>
        <taxon>Candidatus Ornithocaccomicrobium</taxon>
    </lineage>
</organism>
<dbReference type="Pfam" id="PF10050">
    <property type="entry name" value="DUF2284"/>
    <property type="match status" value="1"/>
</dbReference>
<proteinExistence type="predicted"/>
<accession>A0A9D1P7N5</accession>
<evidence type="ECO:0000313" key="1">
    <source>
        <dbReference type="EMBL" id="HIV28113.1"/>
    </source>
</evidence>